<evidence type="ECO:0000259" key="12">
    <source>
        <dbReference type="Pfam" id="PF09334"/>
    </source>
</evidence>
<comment type="similarity">
    <text evidence="9">Belongs to the class-I aminoacyl-tRNA synthetase family. MetG type 2A subfamily.</text>
</comment>
<dbReference type="Pfam" id="PF09334">
    <property type="entry name" value="tRNA-synt_1g"/>
    <property type="match status" value="1"/>
</dbReference>
<dbReference type="GO" id="GO:0005524">
    <property type="term" value="F:ATP binding"/>
    <property type="evidence" value="ECO:0007669"/>
    <property type="project" value="UniProtKB-UniRule"/>
</dbReference>
<evidence type="ECO:0000259" key="11">
    <source>
        <dbReference type="Pfam" id="PF08264"/>
    </source>
</evidence>
<keyword evidence="3 9" id="KW-0479">Metal-binding</keyword>
<feature type="domain" description="Methionyl/Valyl/Leucyl/Isoleucyl-tRNA synthetase anticodon-binding" evidence="11">
    <location>
        <begin position="383"/>
        <end position="469"/>
    </location>
</feature>
<evidence type="ECO:0000256" key="9">
    <source>
        <dbReference type="HAMAP-Rule" id="MF_01228"/>
    </source>
</evidence>
<comment type="cofactor">
    <cofactor evidence="9">
        <name>Zn(2+)</name>
        <dbReference type="ChEBI" id="CHEBI:29105"/>
    </cofactor>
    <text evidence="9">Binds 1 zinc ion per subunit.</text>
</comment>
<dbReference type="GO" id="GO:0005737">
    <property type="term" value="C:cytoplasm"/>
    <property type="evidence" value="ECO:0007669"/>
    <property type="project" value="UniProtKB-SubCell"/>
</dbReference>
<dbReference type="GO" id="GO:0046872">
    <property type="term" value="F:metal ion binding"/>
    <property type="evidence" value="ECO:0007669"/>
    <property type="project" value="UniProtKB-KW"/>
</dbReference>
<dbReference type="FunFam" id="2.170.220.10:FF:000003">
    <property type="entry name" value="Methionine--tRNA ligase"/>
    <property type="match status" value="1"/>
</dbReference>
<keyword evidence="9" id="KW-0963">Cytoplasm</keyword>
<dbReference type="SUPFAM" id="SSF47323">
    <property type="entry name" value="Anticodon-binding domain of a subclass of class I aminoacyl-tRNA synthetases"/>
    <property type="match status" value="1"/>
</dbReference>
<feature type="binding site" evidence="9">
    <location>
        <position position="146"/>
    </location>
    <ligand>
        <name>Zn(2+)</name>
        <dbReference type="ChEBI" id="CHEBI:29105"/>
    </ligand>
</feature>
<feature type="domain" description="Methionyl/Leucyl tRNA synthetase" evidence="12">
    <location>
        <begin position="147"/>
        <end position="358"/>
    </location>
</feature>
<dbReference type="SUPFAM" id="SSF52374">
    <property type="entry name" value="Nucleotidylyl transferase"/>
    <property type="match status" value="1"/>
</dbReference>
<accession>A0A2H0W4C0</accession>
<dbReference type="PRINTS" id="PR01041">
    <property type="entry name" value="TRNASYNTHMET"/>
</dbReference>
<feature type="short sequence motif" description="'HIGH' region" evidence="9">
    <location>
        <begin position="11"/>
        <end position="21"/>
    </location>
</feature>
<dbReference type="EMBL" id="PEZY01000005">
    <property type="protein sequence ID" value="PIS06203.1"/>
    <property type="molecule type" value="Genomic_DNA"/>
</dbReference>
<dbReference type="InterPro" id="IPR032678">
    <property type="entry name" value="tRNA-synt_1_cat_dom"/>
</dbReference>
<dbReference type="InterPro" id="IPR014758">
    <property type="entry name" value="Met-tRNA_synth"/>
</dbReference>
<evidence type="ECO:0000256" key="8">
    <source>
        <dbReference type="ARBA" id="ARBA00023146"/>
    </source>
</evidence>
<comment type="catalytic activity">
    <reaction evidence="9">
        <text>tRNA(Met) + L-methionine + ATP = L-methionyl-tRNA(Met) + AMP + diphosphate</text>
        <dbReference type="Rhea" id="RHEA:13481"/>
        <dbReference type="Rhea" id="RHEA-COMP:9667"/>
        <dbReference type="Rhea" id="RHEA-COMP:9698"/>
        <dbReference type="ChEBI" id="CHEBI:30616"/>
        <dbReference type="ChEBI" id="CHEBI:33019"/>
        <dbReference type="ChEBI" id="CHEBI:57844"/>
        <dbReference type="ChEBI" id="CHEBI:78442"/>
        <dbReference type="ChEBI" id="CHEBI:78530"/>
        <dbReference type="ChEBI" id="CHEBI:456215"/>
        <dbReference type="EC" id="6.1.1.10"/>
    </reaction>
</comment>
<dbReference type="InterPro" id="IPR014729">
    <property type="entry name" value="Rossmann-like_a/b/a_fold"/>
</dbReference>
<protein>
    <recommendedName>
        <fullName evidence="9">Methionine--tRNA ligase</fullName>
        <ecNumber evidence="9">6.1.1.10</ecNumber>
    </recommendedName>
    <alternativeName>
        <fullName evidence="9">Methionyl-tRNA synthetase</fullName>
        <shortName evidence="9">MetRS</shortName>
    </alternativeName>
</protein>
<dbReference type="NCBIfam" id="NF008900">
    <property type="entry name" value="PRK12267.1"/>
    <property type="match status" value="1"/>
</dbReference>
<dbReference type="InterPro" id="IPR023457">
    <property type="entry name" value="Met-tRNA_synth_2"/>
</dbReference>
<keyword evidence="4 9" id="KW-0547">Nucleotide-binding</keyword>
<dbReference type="InterPro" id="IPR041872">
    <property type="entry name" value="Anticodon_Met"/>
</dbReference>
<dbReference type="EC" id="6.1.1.10" evidence="9"/>
<dbReference type="Pfam" id="PF08264">
    <property type="entry name" value="Anticodon_1"/>
    <property type="match status" value="1"/>
</dbReference>
<keyword evidence="8 9" id="KW-0030">Aminoacyl-tRNA synthetase</keyword>
<sequence>MNKFYITTPIYYVNDKPHIGHAYTTIAADVLARFHRLKGEEVFFLTGTDEHGAKVAASAEQAGKLPQDFCDENSAKFQLIWDRLNISNDHFIRTTSDQHKAGVEKFLTKLKEVGAVYEGDYSGLYCTGCEKFITEKELVNGLCPDHKKEPEVLKEKNYFFKLSDYLPKIAELINNGELKILPENKKNEVLGLIKQGMDDFSISRESVKWGIKIPFSENQVTYVWVEALQNYITGIGYGSDDKTFNKFWPANIHLMAKDIIKFHALYWPAMLLAAGLPLPEVVFAHGFFTIDGEKMSKSLGNVIDPDVLVDEFGSDAVRYLLLSQFPFGADGDVKAGNFVIQYNSDLANGIGNLTSRVLSMVEKYLDSIVPVKDFEFSDEVAGIWHQYEDAMKRFQIDDVIEIIRKLNSFADGYVERQKPWQLAKEDKDQLNKVLYNLLESVRHLALMVYPVMPEVSEKIFGYLNQADWKNKSFKELVDWGGLESGQKVEKPQPLFPRLEK</sequence>
<evidence type="ECO:0000256" key="5">
    <source>
        <dbReference type="ARBA" id="ARBA00022833"/>
    </source>
</evidence>
<dbReference type="AlphaFoldDB" id="A0A2H0W4C0"/>
<feature type="binding site" evidence="9">
    <location>
        <position position="126"/>
    </location>
    <ligand>
        <name>Zn(2+)</name>
        <dbReference type="ChEBI" id="CHEBI:29105"/>
    </ligand>
</feature>
<evidence type="ECO:0000256" key="2">
    <source>
        <dbReference type="ARBA" id="ARBA00022598"/>
    </source>
</evidence>
<dbReference type="InterPro" id="IPR009080">
    <property type="entry name" value="tRNAsynth_Ia_anticodon-bd"/>
</dbReference>
<dbReference type="CDD" id="cd00814">
    <property type="entry name" value="MetRS_core"/>
    <property type="match status" value="1"/>
</dbReference>
<feature type="domain" description="tRNA synthetases class I catalytic" evidence="10">
    <location>
        <begin position="13"/>
        <end position="121"/>
    </location>
</feature>
<evidence type="ECO:0000259" key="10">
    <source>
        <dbReference type="Pfam" id="PF01406"/>
    </source>
</evidence>
<keyword evidence="2 9" id="KW-0436">Ligase</keyword>
<feature type="short sequence motif" description="'KMSKS' region" evidence="9">
    <location>
        <begin position="294"/>
        <end position="298"/>
    </location>
</feature>
<dbReference type="GO" id="GO:0004825">
    <property type="term" value="F:methionine-tRNA ligase activity"/>
    <property type="evidence" value="ECO:0007669"/>
    <property type="project" value="UniProtKB-UniRule"/>
</dbReference>
<dbReference type="Gene3D" id="2.170.220.10">
    <property type="match status" value="1"/>
</dbReference>
<reference evidence="14" key="1">
    <citation type="submission" date="2017-09" db="EMBL/GenBank/DDBJ databases">
        <title>Depth-based differentiation of microbial function through sediment-hosted aquifers and enrichment of novel symbionts in the deep terrestrial subsurface.</title>
        <authorList>
            <person name="Probst A.J."/>
            <person name="Ladd B."/>
            <person name="Jarett J.K."/>
            <person name="Geller-Mcgrath D.E."/>
            <person name="Sieber C.M.K."/>
            <person name="Emerson J.B."/>
            <person name="Anantharaman K."/>
            <person name="Thomas B.C."/>
            <person name="Malmstrom R."/>
            <person name="Stieglmeier M."/>
            <person name="Klingl A."/>
            <person name="Woyke T."/>
            <person name="Ryan C.M."/>
            <person name="Banfield J.F."/>
        </authorList>
    </citation>
    <scope>NUCLEOTIDE SEQUENCE [LARGE SCALE GENOMIC DNA]</scope>
</reference>
<evidence type="ECO:0000256" key="6">
    <source>
        <dbReference type="ARBA" id="ARBA00022840"/>
    </source>
</evidence>
<evidence type="ECO:0000256" key="4">
    <source>
        <dbReference type="ARBA" id="ARBA00022741"/>
    </source>
</evidence>
<dbReference type="GO" id="GO:0006431">
    <property type="term" value="P:methionyl-tRNA aminoacylation"/>
    <property type="evidence" value="ECO:0007669"/>
    <property type="project" value="UniProtKB-UniRule"/>
</dbReference>
<dbReference type="Gene3D" id="3.40.50.620">
    <property type="entry name" value="HUPs"/>
    <property type="match status" value="1"/>
</dbReference>
<evidence type="ECO:0000313" key="14">
    <source>
        <dbReference type="Proteomes" id="UP000229056"/>
    </source>
</evidence>
<evidence type="ECO:0000313" key="13">
    <source>
        <dbReference type="EMBL" id="PIS06203.1"/>
    </source>
</evidence>
<comment type="subcellular location">
    <subcellularLocation>
        <location evidence="9">Cytoplasm</location>
    </subcellularLocation>
</comment>
<feature type="binding site" evidence="9">
    <location>
        <position position="143"/>
    </location>
    <ligand>
        <name>Zn(2+)</name>
        <dbReference type="ChEBI" id="CHEBI:29105"/>
    </ligand>
</feature>
<dbReference type="Gene3D" id="1.10.730.10">
    <property type="entry name" value="Isoleucyl-tRNA Synthetase, Domain 1"/>
    <property type="match status" value="1"/>
</dbReference>
<proteinExistence type="inferred from homology"/>
<comment type="caution">
    <text evidence="13">The sequence shown here is derived from an EMBL/GenBank/DDBJ whole genome shotgun (WGS) entry which is preliminary data.</text>
</comment>
<feature type="binding site" evidence="9">
    <location>
        <position position="129"/>
    </location>
    <ligand>
        <name>Zn(2+)</name>
        <dbReference type="ChEBI" id="CHEBI:29105"/>
    </ligand>
</feature>
<dbReference type="NCBIfam" id="TIGR00398">
    <property type="entry name" value="metG"/>
    <property type="match status" value="1"/>
</dbReference>
<keyword evidence="7 9" id="KW-0648">Protein biosynthesis</keyword>
<keyword evidence="6 9" id="KW-0067">ATP-binding</keyword>
<evidence type="ECO:0000256" key="7">
    <source>
        <dbReference type="ARBA" id="ARBA00022917"/>
    </source>
</evidence>
<dbReference type="Proteomes" id="UP000229056">
    <property type="component" value="Unassembled WGS sequence"/>
</dbReference>
<comment type="function">
    <text evidence="1 9">Is required not only for elongation of protein synthesis but also for the initiation of all mRNA translation through initiator tRNA(fMet) aminoacylation.</text>
</comment>
<gene>
    <name evidence="9" type="primary">metG</name>
    <name evidence="13" type="ORF">COT80_01360</name>
</gene>
<dbReference type="CDD" id="cd07957">
    <property type="entry name" value="Anticodon_Ia_Met"/>
    <property type="match status" value="1"/>
</dbReference>
<evidence type="ECO:0000256" key="1">
    <source>
        <dbReference type="ARBA" id="ARBA00003314"/>
    </source>
</evidence>
<dbReference type="HAMAP" id="MF_01228">
    <property type="entry name" value="Met_tRNA_synth_type2"/>
    <property type="match status" value="1"/>
</dbReference>
<dbReference type="InterPro" id="IPR015413">
    <property type="entry name" value="Methionyl/Leucyl_tRNA_Synth"/>
</dbReference>
<dbReference type="PANTHER" id="PTHR43326">
    <property type="entry name" value="METHIONYL-TRNA SYNTHETASE"/>
    <property type="match status" value="1"/>
</dbReference>
<dbReference type="InterPro" id="IPR013155">
    <property type="entry name" value="M/V/L/I-tRNA-synth_anticd-bd"/>
</dbReference>
<dbReference type="PANTHER" id="PTHR43326:SF1">
    <property type="entry name" value="METHIONINE--TRNA LIGASE, MITOCHONDRIAL"/>
    <property type="match status" value="1"/>
</dbReference>
<name>A0A2H0W4C0_9BACT</name>
<keyword evidence="5 9" id="KW-0862">Zinc</keyword>
<dbReference type="InterPro" id="IPR033911">
    <property type="entry name" value="MetRS_core"/>
</dbReference>
<dbReference type="Pfam" id="PF01406">
    <property type="entry name" value="tRNA-synt_1e"/>
    <property type="match status" value="1"/>
</dbReference>
<evidence type="ECO:0000256" key="3">
    <source>
        <dbReference type="ARBA" id="ARBA00022723"/>
    </source>
</evidence>
<organism evidence="13 14">
    <name type="scientific">Candidatus Buchananbacteria bacterium CG10_big_fil_rev_8_21_14_0_10_33_19</name>
    <dbReference type="NCBI Taxonomy" id="1974525"/>
    <lineage>
        <taxon>Bacteria</taxon>
        <taxon>Candidatus Buchananiibacteriota</taxon>
    </lineage>
</organism>
<comment type="subunit">
    <text evidence="9">Monomer.</text>
</comment>
<comment type="caution">
    <text evidence="9">Lacks conserved residue(s) required for the propagation of feature annotation.</text>
</comment>